<name>A0A068RX58_9FUNG</name>
<protein>
    <submittedName>
        <fullName evidence="1">Uncharacterized protein</fullName>
    </submittedName>
</protein>
<dbReference type="EMBL" id="CBTN010000021">
    <property type="protein sequence ID" value="CDH54212.1"/>
    <property type="molecule type" value="Genomic_DNA"/>
</dbReference>
<evidence type="ECO:0000313" key="1">
    <source>
        <dbReference type="EMBL" id="CDH54212.1"/>
    </source>
</evidence>
<dbReference type="VEuPathDB" id="FungiDB:LCOR_05480.1"/>
<evidence type="ECO:0000313" key="2">
    <source>
        <dbReference type="Proteomes" id="UP000027586"/>
    </source>
</evidence>
<organism evidence="1 2">
    <name type="scientific">Lichtheimia corymbifera JMRC:FSU:9682</name>
    <dbReference type="NCBI Taxonomy" id="1263082"/>
    <lineage>
        <taxon>Eukaryota</taxon>
        <taxon>Fungi</taxon>
        <taxon>Fungi incertae sedis</taxon>
        <taxon>Mucoromycota</taxon>
        <taxon>Mucoromycotina</taxon>
        <taxon>Mucoromycetes</taxon>
        <taxon>Mucorales</taxon>
        <taxon>Lichtheimiaceae</taxon>
        <taxon>Lichtheimia</taxon>
    </lineage>
</organism>
<comment type="caution">
    <text evidence="1">The sequence shown here is derived from an EMBL/GenBank/DDBJ whole genome shotgun (WGS) entry which is preliminary data.</text>
</comment>
<keyword evidence="2" id="KW-1185">Reference proteome</keyword>
<accession>A0A068RX58</accession>
<reference evidence="1" key="1">
    <citation type="submission" date="2013-08" db="EMBL/GenBank/DDBJ databases">
        <title>Gene expansion shapes genome architecture in the human pathogen Lichtheimia corymbifera: an evolutionary genomics analysis in the ancient terrestrial Mucorales (Mucoromycotina).</title>
        <authorList>
            <person name="Schwartze V.U."/>
            <person name="Winter S."/>
            <person name="Shelest E."/>
            <person name="Marcet-Houben M."/>
            <person name="Horn F."/>
            <person name="Wehner S."/>
            <person name="Hoffmann K."/>
            <person name="Riege K."/>
            <person name="Sammeth M."/>
            <person name="Nowrousian M."/>
            <person name="Valiante V."/>
            <person name="Linde J."/>
            <person name="Jacobsen I.D."/>
            <person name="Marz M."/>
            <person name="Brakhage A.A."/>
            <person name="Gabaldon T."/>
            <person name="Bocker S."/>
            <person name="Voigt K."/>
        </authorList>
    </citation>
    <scope>NUCLEOTIDE SEQUENCE [LARGE SCALE GENOMIC DNA]</scope>
    <source>
        <strain evidence="1">FSU 9682</strain>
    </source>
</reference>
<gene>
    <name evidence="1" type="ORF">LCOR_05480.1</name>
</gene>
<dbReference type="AlphaFoldDB" id="A0A068RX58"/>
<proteinExistence type="predicted"/>
<dbReference type="Proteomes" id="UP000027586">
    <property type="component" value="Unassembled WGS sequence"/>
</dbReference>
<sequence length="140" mass="16037">MRTPTSSLLIRHYPNSDLSIYQVRSLWVCCHPRQLLIPNTKYTPIQAIIAMQGLKQSMEKETYGCISSRVNATVVTFQFVSQKEWIISRVCGSGLYTTAHLFGQGIFTLWMIYSLELEAPRDYFVTAALTHHLAITHREV</sequence>